<feature type="region of interest" description="Disordered" evidence="4">
    <location>
        <begin position="614"/>
        <end position="636"/>
    </location>
</feature>
<dbReference type="PROSITE" id="PS51339">
    <property type="entry name" value="PPASE_MYOTUBULARIN"/>
    <property type="match status" value="1"/>
</dbReference>
<dbReference type="PROSITE" id="PS00383">
    <property type="entry name" value="TYR_PHOSPHATASE_1"/>
    <property type="match status" value="1"/>
</dbReference>
<dbReference type="SUPFAM" id="SSF52799">
    <property type="entry name" value="(Phosphotyrosine protein) phosphatases II"/>
    <property type="match status" value="1"/>
</dbReference>
<protein>
    <submittedName>
        <fullName evidence="7">Uncharacterized protein</fullName>
    </submittedName>
</protein>
<dbReference type="InterPro" id="IPR010569">
    <property type="entry name" value="Myotubularin-like_Pase_dom"/>
</dbReference>
<dbReference type="InterPro" id="IPR030564">
    <property type="entry name" value="Myotubularin"/>
</dbReference>
<evidence type="ECO:0000256" key="2">
    <source>
        <dbReference type="PIRSR" id="PIRSR630564-1"/>
    </source>
</evidence>
<feature type="compositionally biased region" description="Low complexity" evidence="4">
    <location>
        <begin position="735"/>
        <end position="752"/>
    </location>
</feature>
<name>A0A6B2KYK1_9EUKA</name>
<feature type="binding site" evidence="3">
    <location>
        <begin position="358"/>
        <end position="364"/>
    </location>
    <ligand>
        <name>substrate</name>
    </ligand>
</feature>
<sequence>MQFNMEDNSFEGITLPDLLPGEKIKIYFPDEVKCLVYISNYALHIVPKESKRSTEERFYDSSRACIPLTCIHKAEKEEGEGNFYVDMILRDLREVRLTWNSVEHRAKFLQYLNFYVPKPEKLFANFHQVPRPDDSELPTHFKQFGYVHYNPTEEFNRIVKKNDQWKIIDWNEKYSICPTYPGILWVPGLIKELQISEVAKFRTKSRLPVLSWLHPKTQASLLRSSQPRRGMTGNNVEDQGYLDLLAKSGNQGQKLFIMDARAKVAAMANKAKGAGFEDAYQNSKVVFLNIDNIHGVRASWKSLIQICHKSYNISESSDVNWHSRLGDSGWLVHIFRIMRGAILTTEKLEEGYSVLVHCSDGWDRTAQLVSLTMLLCDSHYRTITGFEKLIEKEWLSFGHQFHTRHGYGGSTSEEAPIFLQFLECVYNFMRIFPTAFEFNEEFLIDIFDGSYSGAFCTFLYNSEKERKELLIWDKSPSLWHQLDKNPELYRNPSFIPTEARLLPRQLQMRHIYVWENLFFRWDPSFLNPKRILSGKPAIVNNTIEDGQEIVEQPTQDFLPAISKTSHSKSVIERPIGLKIKTSSEKQKKYIIPKIPNHPPPKPPQQFSLTEPSLVTVKSPEHPPPQPTTSISSSRGPATSVLLDMLPSSSADIDESEDNAVCAEEDTSTNGTKVNGSFFPTQPSLPSPNRKRALPITKRDVRKWNSPQLGQHERVSKDSQSQSHKSYGMTIQQLTELRSSLKSLLSEQQQQNQSDDELGDNEEANEDTEQQM</sequence>
<organism evidence="7">
    <name type="scientific">Arcella intermedia</name>
    <dbReference type="NCBI Taxonomy" id="1963864"/>
    <lineage>
        <taxon>Eukaryota</taxon>
        <taxon>Amoebozoa</taxon>
        <taxon>Tubulinea</taxon>
        <taxon>Elardia</taxon>
        <taxon>Arcellinida</taxon>
        <taxon>Sphaerothecina</taxon>
        <taxon>Arcellidae</taxon>
        <taxon>Arcella</taxon>
    </lineage>
</organism>
<feature type="domain" description="Myotubularin phosphatase" evidence="6">
    <location>
        <begin position="145"/>
        <end position="518"/>
    </location>
</feature>
<comment type="subcellular location">
    <subcellularLocation>
        <location evidence="1">Endomembrane system</location>
        <topology evidence="1">Peripheral membrane protein</topology>
    </subcellularLocation>
</comment>
<dbReference type="AlphaFoldDB" id="A0A6B2KYK1"/>
<dbReference type="PANTHER" id="PTHR10807">
    <property type="entry name" value="MYOTUBULARIN-RELATED"/>
    <property type="match status" value="1"/>
</dbReference>
<feature type="compositionally biased region" description="Polar residues" evidence="4">
    <location>
        <begin position="667"/>
        <end position="683"/>
    </location>
</feature>
<feature type="region of interest" description="Disordered" evidence="4">
    <location>
        <begin position="650"/>
        <end position="771"/>
    </location>
</feature>
<dbReference type="Pfam" id="PF06602">
    <property type="entry name" value="Myotub-related"/>
    <property type="match status" value="1"/>
</dbReference>
<dbReference type="GO" id="GO:0005737">
    <property type="term" value="C:cytoplasm"/>
    <property type="evidence" value="ECO:0007669"/>
    <property type="project" value="TreeGrafter"/>
</dbReference>
<dbReference type="InterPro" id="IPR016130">
    <property type="entry name" value="Tyr_Pase_AS"/>
</dbReference>
<feature type="compositionally biased region" description="Acidic residues" evidence="4">
    <location>
        <begin position="753"/>
        <end position="771"/>
    </location>
</feature>
<feature type="active site" description="Phosphocysteine intermediate" evidence="2">
    <location>
        <position position="358"/>
    </location>
</feature>
<feature type="compositionally biased region" description="Polar residues" evidence="4">
    <location>
        <begin position="717"/>
        <end position="734"/>
    </location>
</feature>
<dbReference type="PANTHER" id="PTHR10807:SF128">
    <property type="entry name" value="PHOSPHATIDYLINOSITOL-3,5-BISPHOSPHATE 3-PHOSPHATASE"/>
    <property type="match status" value="1"/>
</dbReference>
<dbReference type="GO" id="GO:0012505">
    <property type="term" value="C:endomembrane system"/>
    <property type="evidence" value="ECO:0007669"/>
    <property type="project" value="UniProtKB-SubCell"/>
</dbReference>
<dbReference type="InterPro" id="IPR000387">
    <property type="entry name" value="Tyr_Pase_dom"/>
</dbReference>
<dbReference type="EMBL" id="GIBP01000709">
    <property type="protein sequence ID" value="NDV29678.1"/>
    <property type="molecule type" value="Transcribed_RNA"/>
</dbReference>
<evidence type="ECO:0000256" key="4">
    <source>
        <dbReference type="SAM" id="MobiDB-lite"/>
    </source>
</evidence>
<feature type="compositionally biased region" description="Acidic residues" evidence="4">
    <location>
        <begin position="651"/>
        <end position="666"/>
    </location>
</feature>
<evidence type="ECO:0000313" key="7">
    <source>
        <dbReference type="EMBL" id="NDV29678.1"/>
    </source>
</evidence>
<evidence type="ECO:0000259" key="5">
    <source>
        <dbReference type="PROSITE" id="PS50056"/>
    </source>
</evidence>
<dbReference type="SMART" id="SM00404">
    <property type="entry name" value="PTPc_motif"/>
    <property type="match status" value="1"/>
</dbReference>
<dbReference type="InterPro" id="IPR003595">
    <property type="entry name" value="Tyr_Pase_cat"/>
</dbReference>
<accession>A0A6B2KYK1</accession>
<dbReference type="InterPro" id="IPR029021">
    <property type="entry name" value="Prot-tyrosine_phosphatase-like"/>
</dbReference>
<reference evidence="7" key="1">
    <citation type="journal article" date="2020" name="J. Eukaryot. Microbiol.">
        <title>De novo Sequencing, Assembly and Annotation of the Transcriptome for the Free-Living Testate Amoeba Arcella intermedia.</title>
        <authorList>
            <person name="Ribeiro G.M."/>
            <person name="Porfirio-Sousa A.L."/>
            <person name="Maurer-Alcala X.X."/>
            <person name="Katz L.A."/>
            <person name="Lahr D.J.G."/>
        </authorList>
    </citation>
    <scope>NUCLEOTIDE SEQUENCE</scope>
</reference>
<feature type="binding site" evidence="3">
    <location>
        <begin position="269"/>
        <end position="272"/>
    </location>
    <ligand>
        <name>substrate</name>
    </ligand>
</feature>
<feature type="binding site" evidence="3">
    <location>
        <begin position="292"/>
        <end position="293"/>
    </location>
    <ligand>
        <name>substrate</name>
    </ligand>
</feature>
<proteinExistence type="predicted"/>
<evidence type="ECO:0000256" key="1">
    <source>
        <dbReference type="ARBA" id="ARBA00004184"/>
    </source>
</evidence>
<evidence type="ECO:0000259" key="6">
    <source>
        <dbReference type="PROSITE" id="PS51339"/>
    </source>
</evidence>
<evidence type="ECO:0000256" key="3">
    <source>
        <dbReference type="PIRSR" id="PIRSR630564-2"/>
    </source>
</evidence>
<feature type="domain" description="Tyrosine specific protein phosphatases" evidence="5">
    <location>
        <begin position="335"/>
        <end position="374"/>
    </location>
</feature>
<dbReference type="PROSITE" id="PS50056">
    <property type="entry name" value="TYR_PHOSPHATASE_2"/>
    <property type="match status" value="1"/>
</dbReference>